<accession>A0A0C2TFE4</accession>
<protein>
    <submittedName>
        <fullName evidence="1">Uncharacterized protein</fullName>
    </submittedName>
</protein>
<reference evidence="1 2" key="1">
    <citation type="submission" date="2014-04" db="EMBL/GenBank/DDBJ databases">
        <title>Evolutionary Origins and Diversification of the Mycorrhizal Mutualists.</title>
        <authorList>
            <consortium name="DOE Joint Genome Institute"/>
            <consortium name="Mycorrhizal Genomics Consortium"/>
            <person name="Kohler A."/>
            <person name="Kuo A."/>
            <person name="Nagy L.G."/>
            <person name="Floudas D."/>
            <person name="Copeland A."/>
            <person name="Barry K.W."/>
            <person name="Cichocki N."/>
            <person name="Veneault-Fourrey C."/>
            <person name="LaButti K."/>
            <person name="Lindquist E.A."/>
            <person name="Lipzen A."/>
            <person name="Lundell T."/>
            <person name="Morin E."/>
            <person name="Murat C."/>
            <person name="Riley R."/>
            <person name="Ohm R."/>
            <person name="Sun H."/>
            <person name="Tunlid A."/>
            <person name="Henrissat B."/>
            <person name="Grigoriev I.V."/>
            <person name="Hibbett D.S."/>
            <person name="Martin F."/>
        </authorList>
    </citation>
    <scope>NUCLEOTIDE SEQUENCE [LARGE SCALE GENOMIC DNA]</scope>
    <source>
        <strain evidence="1 2">Koide BX008</strain>
    </source>
</reference>
<dbReference type="AlphaFoldDB" id="A0A0C2TFE4"/>
<name>A0A0C2TFE4_AMAMK</name>
<sequence length="152" mass="17217">MIANLPVSESLAQSKWYLICLLSLALTPPEESIQPAHGNGCFRWALYESLLLLTFAPQEFLTHISTLFCLFGLSRQLRGTDLVLFESVKRFMVMDTLKASRTARKSMSKRLLERNPANTESLEDGILKNSILSLYQEVLRRCDQETGGLYSI</sequence>
<dbReference type="InParanoid" id="A0A0C2TFE4"/>
<gene>
    <name evidence="1" type="ORF">M378DRAFT_161889</name>
</gene>
<dbReference type="HOGENOM" id="CLU_1721880_0_0_1"/>
<dbReference type="Proteomes" id="UP000054549">
    <property type="component" value="Unassembled WGS sequence"/>
</dbReference>
<proteinExistence type="predicted"/>
<organism evidence="1 2">
    <name type="scientific">Amanita muscaria (strain Koide BX008)</name>
    <dbReference type="NCBI Taxonomy" id="946122"/>
    <lineage>
        <taxon>Eukaryota</taxon>
        <taxon>Fungi</taxon>
        <taxon>Dikarya</taxon>
        <taxon>Basidiomycota</taxon>
        <taxon>Agaricomycotina</taxon>
        <taxon>Agaricomycetes</taxon>
        <taxon>Agaricomycetidae</taxon>
        <taxon>Agaricales</taxon>
        <taxon>Pluteineae</taxon>
        <taxon>Amanitaceae</taxon>
        <taxon>Amanita</taxon>
    </lineage>
</organism>
<evidence type="ECO:0000313" key="2">
    <source>
        <dbReference type="Proteomes" id="UP000054549"/>
    </source>
</evidence>
<dbReference type="EMBL" id="KN818241">
    <property type="protein sequence ID" value="KIL65579.1"/>
    <property type="molecule type" value="Genomic_DNA"/>
</dbReference>
<keyword evidence="2" id="KW-1185">Reference proteome</keyword>
<evidence type="ECO:0000313" key="1">
    <source>
        <dbReference type="EMBL" id="KIL65579.1"/>
    </source>
</evidence>